<gene>
    <name evidence="2" type="ORF">CEPIT_LOCUS2467</name>
</gene>
<keyword evidence="1" id="KW-0472">Membrane</keyword>
<proteinExistence type="predicted"/>
<accession>A0AAV0C9I6</accession>
<evidence type="ECO:0000313" key="3">
    <source>
        <dbReference type="Proteomes" id="UP001152523"/>
    </source>
</evidence>
<reference evidence="2" key="1">
    <citation type="submission" date="2022-07" db="EMBL/GenBank/DDBJ databases">
        <authorList>
            <person name="Macas J."/>
            <person name="Novak P."/>
            <person name="Neumann P."/>
        </authorList>
    </citation>
    <scope>NUCLEOTIDE SEQUENCE</scope>
</reference>
<protein>
    <submittedName>
        <fullName evidence="2">Uncharacterized protein</fullName>
    </submittedName>
</protein>
<sequence>MEKEKRIRYCMLFFFQCPEQVINFKSSLYPGWKMASFVCCFILLYQNCFVLLHCVSLCCIIIVSFCCIVFLFVVSRLFHFVALCFFLLYRIVFFCSVLLIVVYCKFY</sequence>
<evidence type="ECO:0000256" key="1">
    <source>
        <dbReference type="SAM" id="Phobius"/>
    </source>
</evidence>
<organism evidence="2 3">
    <name type="scientific">Cuscuta epithymum</name>
    <dbReference type="NCBI Taxonomy" id="186058"/>
    <lineage>
        <taxon>Eukaryota</taxon>
        <taxon>Viridiplantae</taxon>
        <taxon>Streptophyta</taxon>
        <taxon>Embryophyta</taxon>
        <taxon>Tracheophyta</taxon>
        <taxon>Spermatophyta</taxon>
        <taxon>Magnoliopsida</taxon>
        <taxon>eudicotyledons</taxon>
        <taxon>Gunneridae</taxon>
        <taxon>Pentapetalae</taxon>
        <taxon>asterids</taxon>
        <taxon>lamiids</taxon>
        <taxon>Solanales</taxon>
        <taxon>Convolvulaceae</taxon>
        <taxon>Cuscuteae</taxon>
        <taxon>Cuscuta</taxon>
        <taxon>Cuscuta subgen. Cuscuta</taxon>
    </lineage>
</organism>
<dbReference type="Proteomes" id="UP001152523">
    <property type="component" value="Unassembled WGS sequence"/>
</dbReference>
<feature type="transmembrane region" description="Helical" evidence="1">
    <location>
        <begin position="80"/>
        <end position="103"/>
    </location>
</feature>
<keyword evidence="1" id="KW-1133">Transmembrane helix</keyword>
<keyword evidence="1" id="KW-0812">Transmembrane</keyword>
<keyword evidence="3" id="KW-1185">Reference proteome</keyword>
<feature type="non-terminal residue" evidence="2">
    <location>
        <position position="107"/>
    </location>
</feature>
<dbReference type="EMBL" id="CAMAPF010000012">
    <property type="protein sequence ID" value="CAH9066672.1"/>
    <property type="molecule type" value="Genomic_DNA"/>
</dbReference>
<evidence type="ECO:0000313" key="2">
    <source>
        <dbReference type="EMBL" id="CAH9066672.1"/>
    </source>
</evidence>
<dbReference type="AlphaFoldDB" id="A0AAV0C9I6"/>
<comment type="caution">
    <text evidence="2">The sequence shown here is derived from an EMBL/GenBank/DDBJ whole genome shotgun (WGS) entry which is preliminary data.</text>
</comment>
<feature type="transmembrane region" description="Helical" evidence="1">
    <location>
        <begin position="50"/>
        <end position="73"/>
    </location>
</feature>
<name>A0AAV0C9I6_9ASTE</name>